<protein>
    <recommendedName>
        <fullName evidence="4">Outer membrane protein beta-barrel domain-containing protein</fullName>
    </recommendedName>
</protein>
<gene>
    <name evidence="2" type="ORF">HNQ77_003509</name>
</gene>
<dbReference type="EMBL" id="JACHEK010000007">
    <property type="protein sequence ID" value="MBB6145548.1"/>
    <property type="molecule type" value="Genomic_DNA"/>
</dbReference>
<evidence type="ECO:0000256" key="1">
    <source>
        <dbReference type="SAM" id="SignalP"/>
    </source>
</evidence>
<proteinExistence type="predicted"/>
<dbReference type="RefSeq" id="WP_050060609.1">
    <property type="nucleotide sequence ID" value="NZ_JACHEK010000007.1"/>
</dbReference>
<dbReference type="OrthoDB" id="117995at2"/>
<sequence>MNAVVRSFFAALSLLAVSSFTASLHAQVTATAPVVEQAQYTNRWDIYGGVGYAHFNPSPSRNVEANNLLGWNGTGTVYFRPIWGIEASARGGYGTINLPTNQLGVTTSKMSEHLFLFGPTFRLYRRPKYAAAFHTLIGGAYGSFDSGFPAGVQPNQLGVYNNKLAFGAAVGVDGDYNLTPRFAVRVVADWQPTRYGFTVQNEFAGSVGIVYKLGSLQK</sequence>
<feature type="chain" id="PRO_5032610350" description="Outer membrane protein beta-barrel domain-containing protein" evidence="1">
    <location>
        <begin position="27"/>
        <end position="218"/>
    </location>
</feature>
<keyword evidence="1" id="KW-0732">Signal</keyword>
<comment type="caution">
    <text evidence="2">The sequence shown here is derived from an EMBL/GenBank/DDBJ whole genome shotgun (WGS) entry which is preliminary data.</text>
</comment>
<dbReference type="Proteomes" id="UP000538666">
    <property type="component" value="Unassembled WGS sequence"/>
</dbReference>
<organism evidence="2 3">
    <name type="scientific">Silvibacterium bohemicum</name>
    <dbReference type="NCBI Taxonomy" id="1577686"/>
    <lineage>
        <taxon>Bacteria</taxon>
        <taxon>Pseudomonadati</taxon>
        <taxon>Acidobacteriota</taxon>
        <taxon>Terriglobia</taxon>
        <taxon>Terriglobales</taxon>
        <taxon>Acidobacteriaceae</taxon>
        <taxon>Silvibacterium</taxon>
    </lineage>
</organism>
<dbReference type="AlphaFoldDB" id="A0A841K4K9"/>
<accession>A0A841K4K9</accession>
<evidence type="ECO:0000313" key="3">
    <source>
        <dbReference type="Proteomes" id="UP000538666"/>
    </source>
</evidence>
<evidence type="ECO:0000313" key="2">
    <source>
        <dbReference type="EMBL" id="MBB6145548.1"/>
    </source>
</evidence>
<name>A0A841K4K9_9BACT</name>
<keyword evidence="3" id="KW-1185">Reference proteome</keyword>
<evidence type="ECO:0008006" key="4">
    <source>
        <dbReference type="Google" id="ProtNLM"/>
    </source>
</evidence>
<feature type="signal peptide" evidence="1">
    <location>
        <begin position="1"/>
        <end position="26"/>
    </location>
</feature>
<reference evidence="2 3" key="1">
    <citation type="submission" date="2020-08" db="EMBL/GenBank/DDBJ databases">
        <title>Genomic Encyclopedia of Type Strains, Phase IV (KMG-IV): sequencing the most valuable type-strain genomes for metagenomic binning, comparative biology and taxonomic classification.</title>
        <authorList>
            <person name="Goeker M."/>
        </authorList>
    </citation>
    <scope>NUCLEOTIDE SEQUENCE [LARGE SCALE GENOMIC DNA]</scope>
    <source>
        <strain evidence="2 3">DSM 103733</strain>
    </source>
</reference>